<dbReference type="InterPro" id="IPR036775">
    <property type="entry name" value="DNA_pol_Y-fam_lit_finger_sf"/>
</dbReference>
<dbReference type="InterPro" id="IPR050116">
    <property type="entry name" value="DNA_polymerase-Y"/>
</dbReference>
<feature type="active site" evidence="17">
    <location>
        <position position="143"/>
    </location>
</feature>
<dbReference type="Proteomes" id="UP000076400">
    <property type="component" value="Unassembled WGS sequence"/>
</dbReference>
<evidence type="ECO:0000256" key="15">
    <source>
        <dbReference type="ARBA" id="ARBA00025589"/>
    </source>
</evidence>
<keyword evidence="5 17" id="KW-0963">Cytoplasm</keyword>
<dbReference type="STRING" id="580166.AUP43_06895"/>
<evidence type="ECO:0000256" key="17">
    <source>
        <dbReference type="HAMAP-Rule" id="MF_01113"/>
    </source>
</evidence>
<dbReference type="GO" id="GO:0003887">
    <property type="term" value="F:DNA-directed DNA polymerase activity"/>
    <property type="evidence" value="ECO:0007669"/>
    <property type="project" value="UniProtKB-UniRule"/>
</dbReference>
<dbReference type="NCBIfam" id="NF002677">
    <property type="entry name" value="PRK02406.1"/>
    <property type="match status" value="1"/>
</dbReference>
<comment type="function">
    <text evidence="15 17">Poorly processive, error-prone DNA polymerase involved in untargeted mutagenesis. Copies undamaged DNA at stalled replication forks, which arise in vivo from mismatched or misaligned primer ends. These misaligned primers can be extended by PolIV. Exhibits no 3'-5' exonuclease (proofreading) activity. May be involved in translesional synthesis, in conjunction with the beta clamp from PolIII.</text>
</comment>
<comment type="caution">
    <text evidence="19">The sequence shown here is derived from an EMBL/GenBank/DDBJ whole genome shotgun (WGS) entry which is preliminary data.</text>
</comment>
<evidence type="ECO:0000256" key="11">
    <source>
        <dbReference type="ARBA" id="ARBA00022842"/>
    </source>
</evidence>
<evidence type="ECO:0000256" key="16">
    <source>
        <dbReference type="ARBA" id="ARBA00049244"/>
    </source>
</evidence>
<evidence type="ECO:0000256" key="1">
    <source>
        <dbReference type="ARBA" id="ARBA00004496"/>
    </source>
</evidence>
<keyword evidence="8 17" id="KW-0235">DNA replication</keyword>
<keyword evidence="14 17" id="KW-0234">DNA repair</keyword>
<dbReference type="OrthoDB" id="9808813at2"/>
<comment type="subunit">
    <text evidence="3 17">Monomer.</text>
</comment>
<evidence type="ECO:0000256" key="6">
    <source>
        <dbReference type="ARBA" id="ARBA00022679"/>
    </source>
</evidence>
<dbReference type="HAMAP" id="MF_01113">
    <property type="entry name" value="DNApol_IV"/>
    <property type="match status" value="1"/>
</dbReference>
<evidence type="ECO:0000256" key="8">
    <source>
        <dbReference type="ARBA" id="ARBA00022705"/>
    </source>
</evidence>
<keyword evidence="6 17" id="KW-0808">Transferase</keyword>
<evidence type="ECO:0000256" key="14">
    <source>
        <dbReference type="ARBA" id="ARBA00023204"/>
    </source>
</evidence>
<dbReference type="Gene3D" id="3.30.1490.100">
    <property type="entry name" value="DNA polymerase, Y-family, little finger domain"/>
    <property type="match status" value="1"/>
</dbReference>
<dbReference type="FunFam" id="3.30.1490.100:FF:000004">
    <property type="entry name" value="DNA polymerase IV"/>
    <property type="match status" value="1"/>
</dbReference>
<keyword evidence="20" id="KW-1185">Reference proteome</keyword>
<dbReference type="GO" id="GO:0009432">
    <property type="term" value="P:SOS response"/>
    <property type="evidence" value="ECO:0007669"/>
    <property type="project" value="TreeGrafter"/>
</dbReference>
<comment type="similarity">
    <text evidence="2 17">Belongs to the DNA polymerase type-Y family.</text>
</comment>
<keyword evidence="13 17" id="KW-0238">DNA-binding</keyword>
<feature type="binding site" evidence="17">
    <location>
        <position position="49"/>
    </location>
    <ligand>
        <name>Mg(2+)</name>
        <dbReference type="ChEBI" id="CHEBI:18420"/>
    </ligand>
</feature>
<feature type="domain" description="UmuC" evidence="18">
    <location>
        <begin position="45"/>
        <end position="225"/>
    </location>
</feature>
<comment type="catalytic activity">
    <reaction evidence="16 17">
        <text>DNA(n) + a 2'-deoxyribonucleoside 5'-triphosphate = DNA(n+1) + diphosphate</text>
        <dbReference type="Rhea" id="RHEA:22508"/>
        <dbReference type="Rhea" id="RHEA-COMP:17339"/>
        <dbReference type="Rhea" id="RHEA-COMP:17340"/>
        <dbReference type="ChEBI" id="CHEBI:33019"/>
        <dbReference type="ChEBI" id="CHEBI:61560"/>
        <dbReference type="ChEBI" id="CHEBI:173112"/>
        <dbReference type="EC" id="2.7.7.7"/>
    </reaction>
</comment>
<dbReference type="Gene3D" id="3.30.70.270">
    <property type="match status" value="1"/>
</dbReference>
<dbReference type="InterPro" id="IPR001126">
    <property type="entry name" value="UmuC"/>
</dbReference>
<dbReference type="GO" id="GO:0003684">
    <property type="term" value="F:damaged DNA binding"/>
    <property type="evidence" value="ECO:0007669"/>
    <property type="project" value="InterPro"/>
</dbReference>
<dbReference type="InterPro" id="IPR043128">
    <property type="entry name" value="Rev_trsase/Diguanyl_cyclase"/>
</dbReference>
<evidence type="ECO:0000259" key="18">
    <source>
        <dbReference type="PROSITE" id="PS50173"/>
    </source>
</evidence>
<proteinExistence type="inferred from homology"/>
<gene>
    <name evidence="17" type="primary">dinB</name>
    <name evidence="19" type="ORF">AUP43_06895</name>
</gene>
<keyword evidence="11 17" id="KW-0460">Magnesium</keyword>
<feature type="site" description="Substrate discrimination" evidence="17">
    <location>
        <position position="54"/>
    </location>
</feature>
<evidence type="ECO:0000256" key="13">
    <source>
        <dbReference type="ARBA" id="ARBA00023125"/>
    </source>
</evidence>
<organism evidence="19 20">
    <name type="scientific">Oceanibaculum pacificum</name>
    <dbReference type="NCBI Taxonomy" id="580166"/>
    <lineage>
        <taxon>Bacteria</taxon>
        <taxon>Pseudomonadati</taxon>
        <taxon>Pseudomonadota</taxon>
        <taxon>Alphaproteobacteria</taxon>
        <taxon>Rhodospirillales</taxon>
        <taxon>Oceanibaculaceae</taxon>
        <taxon>Oceanibaculum</taxon>
    </lineage>
</organism>
<evidence type="ECO:0000256" key="3">
    <source>
        <dbReference type="ARBA" id="ARBA00011245"/>
    </source>
</evidence>
<feature type="binding site" evidence="17">
    <location>
        <position position="142"/>
    </location>
    <ligand>
        <name>Mg(2+)</name>
        <dbReference type="ChEBI" id="CHEBI:18420"/>
    </ligand>
</feature>
<evidence type="ECO:0000256" key="5">
    <source>
        <dbReference type="ARBA" id="ARBA00022490"/>
    </source>
</evidence>
<comment type="cofactor">
    <cofactor evidence="17">
        <name>Mg(2+)</name>
        <dbReference type="ChEBI" id="CHEBI:18420"/>
    </cofactor>
    <text evidence="17">Binds 2 magnesium ions per subunit.</text>
</comment>
<name>A0A154W802_9PROT</name>
<evidence type="ECO:0000256" key="4">
    <source>
        <dbReference type="ARBA" id="ARBA00022457"/>
    </source>
</evidence>
<dbReference type="GO" id="GO:0006261">
    <property type="term" value="P:DNA-templated DNA replication"/>
    <property type="evidence" value="ECO:0007669"/>
    <property type="project" value="UniProtKB-UniRule"/>
</dbReference>
<evidence type="ECO:0000256" key="10">
    <source>
        <dbReference type="ARBA" id="ARBA00022763"/>
    </source>
</evidence>
<evidence type="ECO:0000256" key="2">
    <source>
        <dbReference type="ARBA" id="ARBA00010945"/>
    </source>
</evidence>
<dbReference type="CDD" id="cd03586">
    <property type="entry name" value="PolY_Pol_IV_kappa"/>
    <property type="match status" value="1"/>
</dbReference>
<dbReference type="NCBIfam" id="NF002751">
    <property type="entry name" value="PRK02794.1"/>
    <property type="match status" value="1"/>
</dbReference>
<keyword evidence="9 17" id="KW-0479">Metal-binding</keyword>
<evidence type="ECO:0000256" key="7">
    <source>
        <dbReference type="ARBA" id="ARBA00022695"/>
    </source>
</evidence>
<dbReference type="GO" id="GO:0006281">
    <property type="term" value="P:DNA repair"/>
    <property type="evidence" value="ECO:0007669"/>
    <property type="project" value="UniProtKB-UniRule"/>
</dbReference>
<dbReference type="PANTHER" id="PTHR11076">
    <property type="entry name" value="DNA REPAIR POLYMERASE UMUC / TRANSFERASE FAMILY MEMBER"/>
    <property type="match status" value="1"/>
</dbReference>
<dbReference type="GO" id="GO:0005829">
    <property type="term" value="C:cytosol"/>
    <property type="evidence" value="ECO:0007669"/>
    <property type="project" value="TreeGrafter"/>
</dbReference>
<dbReference type="Pfam" id="PF11799">
    <property type="entry name" value="IMS_C"/>
    <property type="match status" value="1"/>
</dbReference>
<dbReference type="FunFam" id="3.40.1170.60:FF:000001">
    <property type="entry name" value="DNA polymerase IV"/>
    <property type="match status" value="1"/>
</dbReference>
<evidence type="ECO:0000256" key="9">
    <source>
        <dbReference type="ARBA" id="ARBA00022723"/>
    </source>
</evidence>
<dbReference type="GO" id="GO:0042276">
    <property type="term" value="P:error-prone translesion synthesis"/>
    <property type="evidence" value="ECO:0007669"/>
    <property type="project" value="TreeGrafter"/>
</dbReference>
<evidence type="ECO:0000256" key="12">
    <source>
        <dbReference type="ARBA" id="ARBA00022932"/>
    </source>
</evidence>
<dbReference type="PROSITE" id="PS50173">
    <property type="entry name" value="UMUC"/>
    <property type="match status" value="1"/>
</dbReference>
<dbReference type="Gene3D" id="1.10.150.20">
    <property type="entry name" value="5' to 3' exonuclease, C-terminal subdomain"/>
    <property type="match status" value="1"/>
</dbReference>
<keyword evidence="12 17" id="KW-0239">DNA-directed DNA polymerase</keyword>
<reference evidence="19 20" key="1">
    <citation type="submission" date="2015-12" db="EMBL/GenBank/DDBJ databases">
        <title>Genome sequence of Oceanibaculum pacificum MCCC 1A02656.</title>
        <authorList>
            <person name="Lu L."/>
            <person name="Lai Q."/>
            <person name="Shao Z."/>
            <person name="Qian P."/>
        </authorList>
    </citation>
    <scope>NUCLEOTIDE SEQUENCE [LARGE SCALE GENOMIC DNA]</scope>
    <source>
        <strain evidence="19 20">MCCC 1A02656</strain>
    </source>
</reference>
<dbReference type="Pfam" id="PF00817">
    <property type="entry name" value="IMS"/>
    <property type="match status" value="1"/>
</dbReference>
<keyword evidence="7 17" id="KW-0548">Nucleotidyltransferase</keyword>
<dbReference type="Gene3D" id="3.40.1170.60">
    <property type="match status" value="1"/>
</dbReference>
<dbReference type="PANTHER" id="PTHR11076:SF33">
    <property type="entry name" value="DNA POLYMERASE KAPPA"/>
    <property type="match status" value="1"/>
</dbReference>
<dbReference type="InterPro" id="IPR017961">
    <property type="entry name" value="DNA_pol_Y-fam_little_finger"/>
</dbReference>
<dbReference type="InterPro" id="IPR022880">
    <property type="entry name" value="DNApol_IV"/>
</dbReference>
<protein>
    <recommendedName>
        <fullName evidence="17">DNA polymerase IV</fullName>
        <shortName evidence="17">Pol IV</shortName>
        <ecNumber evidence="17">2.7.7.7</ecNumber>
    </recommendedName>
</protein>
<comment type="subcellular location">
    <subcellularLocation>
        <location evidence="1 17">Cytoplasm</location>
    </subcellularLocation>
</comment>
<dbReference type="EC" id="2.7.7.7" evidence="17"/>
<evidence type="ECO:0000313" key="20">
    <source>
        <dbReference type="Proteomes" id="UP000076400"/>
    </source>
</evidence>
<keyword evidence="4 17" id="KW-0515">Mutator protein</keyword>
<dbReference type="RefSeq" id="WP_067554627.1">
    <property type="nucleotide sequence ID" value="NZ_LPXN01000096.1"/>
</dbReference>
<keyword evidence="10 17" id="KW-0227">DNA damage</keyword>
<sequence>MPTPDAPGLCRDCGTRLPAGAAEVRCPACGSPRLIRHAELHSLSIAHIDCDAFYASVEKRDDPGLRDKPVLIGGGKRGVVSAACYVARLYGCRSAMPMFKALKLCPNAVVIKPDMAKYSAVGHQVRTLMQGVTPLVQPLSIDEAFLDLGGTETLHKGSPAHTLAMLAKRIETEIGITVSIGLSYNKFLAKIASDLDKPRGFAIIGQAEALDFLAKQPVSLIWGVGQALQAKLVKDGVTHIGHLQQMPARDLIARYGAMGERLASFAQGIDPRRVEVERETKSVSAETTFDDDIADPEELKRILWRLSEKLAKRLKAAELAGAGITLKLKTADFRTITRSKHLDSPTLLADRLYRTALPLLEREATGTSFRLIGIGASDFADPSQADPPDLIDRNRDRQKKIEGAMDAVRKKLGDTAILKGRGLAARK</sequence>
<dbReference type="AlphaFoldDB" id="A0A154W802"/>
<dbReference type="InterPro" id="IPR043502">
    <property type="entry name" value="DNA/RNA_pol_sf"/>
</dbReference>
<accession>A0A154W802</accession>
<dbReference type="SUPFAM" id="SSF56672">
    <property type="entry name" value="DNA/RNA polymerases"/>
    <property type="match status" value="1"/>
</dbReference>
<dbReference type="EMBL" id="LPXN01000096">
    <property type="protein sequence ID" value="KZD09668.1"/>
    <property type="molecule type" value="Genomic_DNA"/>
</dbReference>
<evidence type="ECO:0000313" key="19">
    <source>
        <dbReference type="EMBL" id="KZD09668.1"/>
    </source>
</evidence>
<dbReference type="GO" id="GO:0000287">
    <property type="term" value="F:magnesium ion binding"/>
    <property type="evidence" value="ECO:0007669"/>
    <property type="project" value="UniProtKB-UniRule"/>
</dbReference>
<dbReference type="SUPFAM" id="SSF100879">
    <property type="entry name" value="Lesion bypass DNA polymerase (Y-family), little finger domain"/>
    <property type="match status" value="1"/>
</dbReference>